<dbReference type="AlphaFoldDB" id="A0A371IMM9"/>
<evidence type="ECO:0000313" key="7">
    <source>
        <dbReference type="EMBL" id="RDY21734.1"/>
    </source>
</evidence>
<gene>
    <name evidence="6" type="primary">rsmH</name>
    <name evidence="7" type="ORF">BBG48_003295</name>
</gene>
<dbReference type="PANTHER" id="PTHR11265:SF0">
    <property type="entry name" value="12S RRNA N4-METHYLCYTIDINE METHYLTRANSFERASE"/>
    <property type="match status" value="1"/>
</dbReference>
<comment type="catalytic activity">
    <reaction evidence="6">
        <text>cytidine(1402) in 16S rRNA + S-adenosyl-L-methionine = N(4)-methylcytidine(1402) in 16S rRNA + S-adenosyl-L-homocysteine + H(+)</text>
        <dbReference type="Rhea" id="RHEA:42928"/>
        <dbReference type="Rhea" id="RHEA-COMP:10286"/>
        <dbReference type="Rhea" id="RHEA-COMP:10287"/>
        <dbReference type="ChEBI" id="CHEBI:15378"/>
        <dbReference type="ChEBI" id="CHEBI:57856"/>
        <dbReference type="ChEBI" id="CHEBI:59789"/>
        <dbReference type="ChEBI" id="CHEBI:74506"/>
        <dbReference type="ChEBI" id="CHEBI:82748"/>
        <dbReference type="EC" id="2.1.1.199"/>
    </reaction>
</comment>
<feature type="binding site" evidence="6">
    <location>
        <begin position="33"/>
        <end position="35"/>
    </location>
    <ligand>
        <name>S-adenosyl-L-methionine</name>
        <dbReference type="ChEBI" id="CHEBI:59789"/>
    </ligand>
</feature>
<dbReference type="SUPFAM" id="SSF53335">
    <property type="entry name" value="S-adenosyl-L-methionine-dependent methyltransferases"/>
    <property type="match status" value="1"/>
</dbReference>
<dbReference type="Gene3D" id="1.10.150.170">
    <property type="entry name" value="Putative methyltransferase TM0872, insert domain"/>
    <property type="match status" value="1"/>
</dbReference>
<dbReference type="InterPro" id="IPR002903">
    <property type="entry name" value="RsmH"/>
</dbReference>
<accession>A0A371IMM9</accession>
<evidence type="ECO:0000256" key="3">
    <source>
        <dbReference type="ARBA" id="ARBA00022603"/>
    </source>
</evidence>
<dbReference type="Pfam" id="PF01795">
    <property type="entry name" value="Methyltransf_5"/>
    <property type="match status" value="1"/>
</dbReference>
<dbReference type="EMBL" id="MBEW02000005">
    <property type="protein sequence ID" value="RDY21734.1"/>
    <property type="molecule type" value="Genomic_DNA"/>
</dbReference>
<proteinExistence type="inferred from homology"/>
<organism evidence="7 8">
    <name type="scientific">Criibacterium bergeronii</name>
    <dbReference type="NCBI Taxonomy" id="1871336"/>
    <lineage>
        <taxon>Bacteria</taxon>
        <taxon>Bacillati</taxon>
        <taxon>Bacillota</taxon>
        <taxon>Clostridia</taxon>
        <taxon>Peptostreptococcales</taxon>
        <taxon>Filifactoraceae</taxon>
        <taxon>Criibacterium</taxon>
    </lineage>
</organism>
<keyword evidence="4 6" id="KW-0808">Transferase</keyword>
<protein>
    <recommendedName>
        <fullName evidence="6">Ribosomal RNA small subunit methyltransferase H</fullName>
        <ecNumber evidence="6">2.1.1.199</ecNumber>
    </recommendedName>
    <alternativeName>
        <fullName evidence="6">16S rRNA m(4)C1402 methyltransferase</fullName>
    </alternativeName>
    <alternativeName>
        <fullName evidence="6">rRNA (cytosine-N(4)-)-methyltransferase RsmH</fullName>
    </alternativeName>
</protein>
<keyword evidence="2 6" id="KW-0698">rRNA processing</keyword>
<dbReference type="HAMAP" id="MF_01007">
    <property type="entry name" value="16SrRNA_methyltr_H"/>
    <property type="match status" value="1"/>
</dbReference>
<sequence>MEYKHKTVLLNETVENVLVQDGKKYVDATFGGGGHSSLILNSAKNIELFVFDKDLVAIENGKEKFKDYDNIIFINDDFSNIKKDILNQNVDKVDGIIADFGVSSYQLDTAYRGFSYMQDAPLDMRMDRKNTLSAYEVINNYSEDELYKIIKDYGEEKRAKYIARTIIERRSISPIKNTFELVDIIMAAVPARYREQGKHSARKTFQAIRIEVNQELKSIKTFINDAFELLSTGGRLSVITFHSLEDRIVKNAFKDFSTGCTCPPDFPVCVCGKKERGKLITKKPILPSAEEIEENSRAKSAKLRVIEKL</sequence>
<name>A0A371IMM9_9FIRM</name>
<keyword evidence="8" id="KW-1185">Reference proteome</keyword>
<dbReference type="InterPro" id="IPR023397">
    <property type="entry name" value="SAM-dep_MeTrfase_MraW_recog"/>
</dbReference>
<feature type="binding site" evidence="6">
    <location>
        <position position="52"/>
    </location>
    <ligand>
        <name>S-adenosyl-L-methionine</name>
        <dbReference type="ChEBI" id="CHEBI:59789"/>
    </ligand>
</feature>
<feature type="binding site" evidence="6">
    <location>
        <position position="99"/>
    </location>
    <ligand>
        <name>S-adenosyl-L-methionine</name>
        <dbReference type="ChEBI" id="CHEBI:59789"/>
    </ligand>
</feature>
<dbReference type="GO" id="GO:0071424">
    <property type="term" value="F:rRNA (cytosine-N4-)-methyltransferase activity"/>
    <property type="evidence" value="ECO:0007669"/>
    <property type="project" value="UniProtKB-UniRule"/>
</dbReference>
<keyword evidence="5 6" id="KW-0949">S-adenosyl-L-methionine</keyword>
<comment type="similarity">
    <text evidence="1 6">Belongs to the methyltransferase superfamily. RsmH family.</text>
</comment>
<comment type="function">
    <text evidence="6">Specifically methylates the N4 position of cytidine in position 1402 (C1402) of 16S rRNA.</text>
</comment>
<dbReference type="STRING" id="1871336.BBG48_05860"/>
<evidence type="ECO:0000256" key="2">
    <source>
        <dbReference type="ARBA" id="ARBA00022552"/>
    </source>
</evidence>
<dbReference type="InterPro" id="IPR029063">
    <property type="entry name" value="SAM-dependent_MTases_sf"/>
</dbReference>
<dbReference type="EC" id="2.1.1.199" evidence="6"/>
<evidence type="ECO:0000256" key="1">
    <source>
        <dbReference type="ARBA" id="ARBA00010396"/>
    </source>
</evidence>
<keyword evidence="3 6" id="KW-0489">Methyltransferase</keyword>
<dbReference type="Gene3D" id="3.40.50.150">
    <property type="entry name" value="Vaccinia Virus protein VP39"/>
    <property type="match status" value="1"/>
</dbReference>
<dbReference type="RefSeq" id="WP_068912009.1">
    <property type="nucleotide sequence ID" value="NZ_MBEW02000005.1"/>
</dbReference>
<keyword evidence="6" id="KW-0963">Cytoplasm</keyword>
<feature type="binding site" evidence="6">
    <location>
        <position position="106"/>
    </location>
    <ligand>
        <name>S-adenosyl-L-methionine</name>
        <dbReference type="ChEBI" id="CHEBI:59789"/>
    </ligand>
</feature>
<feature type="binding site" evidence="6">
    <location>
        <position position="78"/>
    </location>
    <ligand>
        <name>S-adenosyl-L-methionine</name>
        <dbReference type="ChEBI" id="CHEBI:59789"/>
    </ligand>
</feature>
<dbReference type="NCBIfam" id="TIGR00006">
    <property type="entry name" value="16S rRNA (cytosine(1402)-N(4))-methyltransferase RsmH"/>
    <property type="match status" value="1"/>
</dbReference>
<dbReference type="SUPFAM" id="SSF81799">
    <property type="entry name" value="Putative methyltransferase TM0872, insert domain"/>
    <property type="match status" value="1"/>
</dbReference>
<comment type="subcellular location">
    <subcellularLocation>
        <location evidence="6">Cytoplasm</location>
    </subcellularLocation>
</comment>
<comment type="caution">
    <text evidence="7">The sequence shown here is derived from an EMBL/GenBank/DDBJ whole genome shotgun (WGS) entry which is preliminary data.</text>
</comment>
<evidence type="ECO:0000256" key="5">
    <source>
        <dbReference type="ARBA" id="ARBA00022691"/>
    </source>
</evidence>
<evidence type="ECO:0000256" key="4">
    <source>
        <dbReference type="ARBA" id="ARBA00022679"/>
    </source>
</evidence>
<dbReference type="GO" id="GO:0070475">
    <property type="term" value="P:rRNA base methylation"/>
    <property type="evidence" value="ECO:0007669"/>
    <property type="project" value="UniProtKB-UniRule"/>
</dbReference>
<reference evidence="7 8" key="1">
    <citation type="journal article" date="2016" name="Genome Announc.">
        <title>Draft Genome Sequence of Criibacterium bergeronii gen. nov., sp. nov., Strain CCRI-22567T, Isolated from a Vaginal Sample from a Woman with Bacterial Vaginosis.</title>
        <authorList>
            <person name="Maheux A.F."/>
            <person name="Berube E."/>
            <person name="Boudreau D.K."/>
            <person name="Raymond F."/>
            <person name="Corbeil J."/>
            <person name="Roy P.H."/>
            <person name="Boissinot M."/>
            <person name="Omar R.F."/>
        </authorList>
    </citation>
    <scope>NUCLEOTIDE SEQUENCE [LARGE SCALE GENOMIC DNA]</scope>
    <source>
        <strain evidence="7 8">CCRI-22567</strain>
    </source>
</reference>
<dbReference type="PIRSF" id="PIRSF004486">
    <property type="entry name" value="MraW"/>
    <property type="match status" value="1"/>
</dbReference>
<dbReference type="Proteomes" id="UP000093352">
    <property type="component" value="Unassembled WGS sequence"/>
</dbReference>
<evidence type="ECO:0000256" key="6">
    <source>
        <dbReference type="HAMAP-Rule" id="MF_01007"/>
    </source>
</evidence>
<dbReference type="GO" id="GO:0005737">
    <property type="term" value="C:cytoplasm"/>
    <property type="evidence" value="ECO:0007669"/>
    <property type="project" value="UniProtKB-SubCell"/>
</dbReference>
<dbReference type="PANTHER" id="PTHR11265">
    <property type="entry name" value="S-ADENOSYL-METHYLTRANSFERASE MRAW"/>
    <property type="match status" value="1"/>
</dbReference>
<evidence type="ECO:0000313" key="8">
    <source>
        <dbReference type="Proteomes" id="UP000093352"/>
    </source>
</evidence>